<reference evidence="2" key="1">
    <citation type="journal article" date="2007" name="PLoS ONE">
        <title>The first genome sequence of an elite grapevine cultivar (Pinot noir Vitis vinifera L.): coping with a highly heterozygous genome.</title>
        <authorList>
            <person name="Velasco R."/>
            <person name="Zharkikh A."/>
            <person name="Troggio M."/>
            <person name="Cartwright D.A."/>
            <person name="Cestaro A."/>
            <person name="Pruss D."/>
            <person name="Pindo M."/>
            <person name="FitzGerald L.M."/>
            <person name="Vezzulli S."/>
            <person name="Reid J."/>
            <person name="Malacarne G."/>
            <person name="Iliev D."/>
            <person name="Coppola G."/>
            <person name="Wardell B."/>
            <person name="Micheletti D."/>
            <person name="Macalma T."/>
            <person name="Facci M."/>
            <person name="Mitchell J.T."/>
            <person name="Perazzolli M."/>
            <person name="Eldredge G."/>
            <person name="Gatto P."/>
            <person name="Oyzerski R."/>
            <person name="Moretto M."/>
            <person name="Gutin N."/>
            <person name="Stefanini M."/>
            <person name="Chen Y."/>
            <person name="Segala C."/>
            <person name="Davenport C."/>
            <person name="Dematte L."/>
            <person name="Mraz A."/>
            <person name="Battilana J."/>
            <person name="Stormo K."/>
            <person name="Costa F."/>
            <person name="Tao Q."/>
            <person name="Si-Ammour A."/>
            <person name="Harkins T."/>
            <person name="Lackey A."/>
            <person name="Perbost C."/>
            <person name="Taillon B."/>
            <person name="Stella A."/>
            <person name="Solovyev V."/>
            <person name="Fawcett J.A."/>
            <person name="Sterck L."/>
            <person name="Vandepoele K."/>
            <person name="Grando S.M."/>
            <person name="Toppo S."/>
            <person name="Moser C."/>
            <person name="Lanchbury J."/>
            <person name="Bogden R."/>
            <person name="Skolnick M."/>
            <person name="Sgaramella V."/>
            <person name="Bhatnagar S.K."/>
            <person name="Fontana P."/>
            <person name="Gutin A."/>
            <person name="Van de Peer Y."/>
            <person name="Salamini F."/>
            <person name="Viola R."/>
        </authorList>
    </citation>
    <scope>NUCLEOTIDE SEQUENCE</scope>
</reference>
<protein>
    <recommendedName>
        <fullName evidence="3">Mitochondrial protein</fullName>
    </recommendedName>
</protein>
<name>A5AP12_VITVI</name>
<dbReference type="EMBL" id="AM431134">
    <property type="protein sequence ID" value="CAN60448.1"/>
    <property type="molecule type" value="Genomic_DNA"/>
</dbReference>
<dbReference type="InterPro" id="IPR012337">
    <property type="entry name" value="RNaseH-like_sf"/>
</dbReference>
<dbReference type="SUPFAM" id="SSF53098">
    <property type="entry name" value="Ribonuclease H-like"/>
    <property type="match status" value="1"/>
</dbReference>
<dbReference type="PANTHER" id="PTHR47266">
    <property type="entry name" value="ENDONUCLEASE-RELATED"/>
    <property type="match status" value="1"/>
</dbReference>
<feature type="region of interest" description="Disordered" evidence="1">
    <location>
        <begin position="488"/>
        <end position="507"/>
    </location>
</feature>
<gene>
    <name evidence="2" type="ORF">VITISV_022548</name>
</gene>
<evidence type="ECO:0008006" key="3">
    <source>
        <dbReference type="Google" id="ProtNLM"/>
    </source>
</evidence>
<dbReference type="AlphaFoldDB" id="A5AP12"/>
<accession>A5AP12</accession>
<evidence type="ECO:0000256" key="1">
    <source>
        <dbReference type="SAM" id="MobiDB-lite"/>
    </source>
</evidence>
<dbReference type="Gene3D" id="3.30.420.10">
    <property type="entry name" value="Ribonuclease H-like superfamily/Ribonuclease H"/>
    <property type="match status" value="1"/>
</dbReference>
<proteinExistence type="predicted"/>
<dbReference type="InterPro" id="IPR036397">
    <property type="entry name" value="RNaseH_sf"/>
</dbReference>
<dbReference type="Gene3D" id="1.10.340.70">
    <property type="match status" value="1"/>
</dbReference>
<dbReference type="GO" id="GO:0003676">
    <property type="term" value="F:nucleic acid binding"/>
    <property type="evidence" value="ECO:0007669"/>
    <property type="project" value="InterPro"/>
</dbReference>
<dbReference type="InterPro" id="IPR052160">
    <property type="entry name" value="Gypsy_RT_Integrase-like"/>
</dbReference>
<evidence type="ECO:0000313" key="2">
    <source>
        <dbReference type="EMBL" id="CAN60448.1"/>
    </source>
</evidence>
<sequence>MGEYLWSLAKRCIRVVFIDHSALKYLLTKQDAKARLIRWILLLQEFNLQIKNKKGVENVVADHLSRLAIAHNSHGLPINDDFPEESLMLVEVTPWYAHIANYLVIGEVPSHFASQKTAMRVLQSGFCWPSLFKDAHAMYKGCDRCQRLGKLTRRNMMPLNPILIVDLFYVWDIDFMGPFPMSFGYSYILVRVDYVSKWVEAVPCKYNDHRVVIKFLKENIFSRFGVLITTQKSSFPRQRVSSTQAQSVASSQIAECPQIPPTEGGVPTSPSSPAPLHFQVHFPQEDNVHLGWGRKLRKPRLRESFVQAMARQVEDQSHEESELWSTSKPLAKLGKGLAKLSVIVYGKACHLPVELEHHAYWAIKKMNFNSNQVGAKKKYDLNELEACQNESYVCLGNAKEKHKFYHDKLILGREFKQSENVLLSNSKLHIFLGKLRLRWNGPYVVKEVFPYGTVTIRNPRIGNEFKVNAKPVEARTKARFDRLTIPKTTRPTITSPHPRAAPPTISPTRHPSLGFCDDVPRVDLSRQEFGQEFSYDIKTFSTYEPTAHPICTSITTKFSKDCTYTSALGYLLSFSHHSPSDATNLMKVKEKQLAYAQSYLIPLPRLLSYYLFCCGHKLPEFDRRMASHTYIIDQWARTIHSGSQLTTHGTRRKRALHAVPLPSTIESPLPLTLTFDTIPVLPIPLPSPLSSALELAIPISTPIVLVSNLPRPHNLKLLMLPLVPYRSWLV</sequence>
<organism evidence="2">
    <name type="scientific">Vitis vinifera</name>
    <name type="common">Grape</name>
    <dbReference type="NCBI Taxonomy" id="29760"/>
    <lineage>
        <taxon>Eukaryota</taxon>
        <taxon>Viridiplantae</taxon>
        <taxon>Streptophyta</taxon>
        <taxon>Embryophyta</taxon>
        <taxon>Tracheophyta</taxon>
        <taxon>Spermatophyta</taxon>
        <taxon>Magnoliopsida</taxon>
        <taxon>eudicotyledons</taxon>
        <taxon>Gunneridae</taxon>
        <taxon>Pentapetalae</taxon>
        <taxon>rosids</taxon>
        <taxon>Vitales</taxon>
        <taxon>Vitaceae</taxon>
        <taxon>Viteae</taxon>
        <taxon>Vitis</taxon>
    </lineage>
</organism>